<protein>
    <recommendedName>
        <fullName evidence="2">Ribosome-binding factor A</fullName>
    </recommendedName>
</protein>
<gene>
    <name evidence="2" type="primary">rbfA</name>
    <name evidence="3" type="ORF">BW47_07965</name>
</gene>
<dbReference type="InterPro" id="IPR015946">
    <property type="entry name" value="KH_dom-like_a/b"/>
</dbReference>
<dbReference type="InterPro" id="IPR000238">
    <property type="entry name" value="RbfA"/>
</dbReference>
<comment type="subcellular location">
    <subcellularLocation>
        <location evidence="2">Cytoplasm</location>
    </subcellularLocation>
</comment>
<dbReference type="Pfam" id="PF02033">
    <property type="entry name" value="RBFA"/>
    <property type="match status" value="1"/>
</dbReference>
<dbReference type="EMBL" id="CP007389">
    <property type="protein sequence ID" value="APT74403.1"/>
    <property type="molecule type" value="Genomic_DNA"/>
</dbReference>
<evidence type="ECO:0000256" key="2">
    <source>
        <dbReference type="HAMAP-Rule" id="MF_00003"/>
    </source>
</evidence>
<comment type="subunit">
    <text evidence="2">Monomer. Binds 30S ribosomal subunits, but not 50S ribosomal subunits or 70S ribosomes.</text>
</comment>
<dbReference type="PANTHER" id="PTHR33515">
    <property type="entry name" value="RIBOSOME-BINDING FACTOR A, CHLOROPLASTIC-RELATED"/>
    <property type="match status" value="1"/>
</dbReference>
<dbReference type="Proteomes" id="UP000185490">
    <property type="component" value="Chromosome"/>
</dbReference>
<proteinExistence type="inferred from homology"/>
<accession>A0ABM6GFM3</accession>
<keyword evidence="1 2" id="KW-0690">Ribosome biogenesis</keyword>
<dbReference type="RefSeq" id="WP_012057702.1">
    <property type="nucleotide sequence ID" value="NZ_CP007389.1"/>
</dbReference>
<dbReference type="InterPro" id="IPR020053">
    <property type="entry name" value="Ribosome-bd_factorA_CS"/>
</dbReference>
<sequence length="125" mass="14669">MNPEYRNKKIENKIRGLISEGLQKIKVPEIDALKSYIVISRVLVSKDKRFADVFVSYIGDADSRKRAVELLEKYKGFFRKYIAQNLRIYTTPELRFKEDIGIEESIRINKLLDEISKNNKNISDK</sequence>
<dbReference type="NCBIfam" id="TIGR00082">
    <property type="entry name" value="rbfA"/>
    <property type="match status" value="1"/>
</dbReference>
<dbReference type="InterPro" id="IPR023799">
    <property type="entry name" value="RbfA_dom_sf"/>
</dbReference>
<organism evidence="3 4">
    <name type="scientific">Thermosipho melanesiensis</name>
    <dbReference type="NCBI Taxonomy" id="46541"/>
    <lineage>
        <taxon>Bacteria</taxon>
        <taxon>Thermotogati</taxon>
        <taxon>Thermotogota</taxon>
        <taxon>Thermotogae</taxon>
        <taxon>Thermotogales</taxon>
        <taxon>Fervidobacteriaceae</taxon>
        <taxon>Thermosipho</taxon>
    </lineage>
</organism>
<dbReference type="HAMAP" id="MF_00003">
    <property type="entry name" value="RbfA"/>
    <property type="match status" value="1"/>
</dbReference>
<comment type="similarity">
    <text evidence="2">Belongs to the RbfA family.</text>
</comment>
<dbReference type="SUPFAM" id="SSF89919">
    <property type="entry name" value="Ribosome-binding factor A, RbfA"/>
    <property type="match status" value="1"/>
</dbReference>
<keyword evidence="2" id="KW-0963">Cytoplasm</keyword>
<evidence type="ECO:0000313" key="3">
    <source>
        <dbReference type="EMBL" id="APT74403.1"/>
    </source>
</evidence>
<reference evidence="3 4" key="1">
    <citation type="submission" date="2014-02" db="EMBL/GenBank/DDBJ databases">
        <title>Diversity of Thermotogales isolates from hydrothermal vents.</title>
        <authorList>
            <person name="Haverkamp T.H.A."/>
            <person name="Lossouarn J."/>
            <person name="Geslin C."/>
            <person name="Nesbo C.L."/>
        </authorList>
    </citation>
    <scope>NUCLEOTIDE SEQUENCE [LARGE SCALE GENOMIC DNA]</scope>
    <source>
        <strain evidence="3 4">431</strain>
    </source>
</reference>
<dbReference type="PROSITE" id="PS01319">
    <property type="entry name" value="RBFA"/>
    <property type="match status" value="1"/>
</dbReference>
<comment type="function">
    <text evidence="2">One of several proteins that assist in the late maturation steps of the functional core of the 30S ribosomal subunit. Associates with free 30S ribosomal subunits (but not with 30S subunits that are part of 70S ribosomes or polysomes). Required for efficient processing of 16S rRNA. May interact with the 5'-terminal helix region of 16S rRNA.</text>
</comment>
<dbReference type="Gene3D" id="3.30.300.20">
    <property type="match status" value="1"/>
</dbReference>
<name>A0ABM6GFM3_9BACT</name>
<evidence type="ECO:0000256" key="1">
    <source>
        <dbReference type="ARBA" id="ARBA00022517"/>
    </source>
</evidence>
<keyword evidence="4" id="KW-1185">Reference proteome</keyword>
<evidence type="ECO:0000313" key="4">
    <source>
        <dbReference type="Proteomes" id="UP000185490"/>
    </source>
</evidence>
<dbReference type="PANTHER" id="PTHR33515:SF1">
    <property type="entry name" value="RIBOSOME-BINDING FACTOR A, CHLOROPLASTIC-RELATED"/>
    <property type="match status" value="1"/>
</dbReference>